<dbReference type="PANTHER" id="PTHR31589">
    <property type="entry name" value="PROTEIN, PUTATIVE (DUF239)-RELATED-RELATED"/>
    <property type="match status" value="1"/>
</dbReference>
<evidence type="ECO:0000313" key="2">
    <source>
        <dbReference type="EMBL" id="RWR88372.1"/>
    </source>
</evidence>
<proteinExistence type="predicted"/>
<dbReference type="PROSITE" id="PS52045">
    <property type="entry name" value="NEPROSIN_PEP_CD"/>
    <property type="match status" value="1"/>
</dbReference>
<dbReference type="Proteomes" id="UP000283530">
    <property type="component" value="Unassembled WGS sequence"/>
</dbReference>
<reference evidence="2 3" key="1">
    <citation type="journal article" date="2019" name="Nat. Plants">
        <title>Stout camphor tree genome fills gaps in understanding of flowering plant genome evolution.</title>
        <authorList>
            <person name="Chaw S.M."/>
            <person name="Liu Y.C."/>
            <person name="Wu Y.W."/>
            <person name="Wang H.Y."/>
            <person name="Lin C.I."/>
            <person name="Wu C.S."/>
            <person name="Ke H.M."/>
            <person name="Chang L.Y."/>
            <person name="Hsu C.Y."/>
            <person name="Yang H.T."/>
            <person name="Sudianto E."/>
            <person name="Hsu M.H."/>
            <person name="Wu K.P."/>
            <person name="Wang L.N."/>
            <person name="Leebens-Mack J.H."/>
            <person name="Tsai I.J."/>
        </authorList>
    </citation>
    <scope>NUCLEOTIDE SEQUENCE [LARGE SCALE GENOMIC DNA]</scope>
    <source>
        <strain evidence="3">cv. Chaw 1501</strain>
        <tissue evidence="2">Young leaves</tissue>
    </source>
</reference>
<sequence length="206" mass="23123">MYITKILNWPKQLEPKLNEVQNKNDSHDYYTKYKTDNKTGCYDLKCPGFVQTNQEISMGGALRGSSYGAEQFIIAVKIFRENGNGNWWLVVQNTTVGYWPSSLFKSMAKNADYIQWGGEIYNSIPGGKHTGTEMGSGLLPERGTQKAAYFRNCLYYDENIIGKAPDNYEIEVSKPKCYDLQYVSPVERPPGLGFFYGGAGGPNCDA</sequence>
<accession>A0A3S3MRG8</accession>
<evidence type="ECO:0000259" key="1">
    <source>
        <dbReference type="PROSITE" id="PS52045"/>
    </source>
</evidence>
<dbReference type="InterPro" id="IPR004314">
    <property type="entry name" value="Neprosin"/>
</dbReference>
<protein>
    <recommendedName>
        <fullName evidence="1">Neprosin PEP catalytic domain-containing protein</fullName>
    </recommendedName>
</protein>
<dbReference type="AlphaFoldDB" id="A0A3S3MRG8"/>
<keyword evidence="3" id="KW-1185">Reference proteome</keyword>
<feature type="domain" description="Neprosin PEP catalytic" evidence="1">
    <location>
        <begin position="1"/>
        <end position="205"/>
    </location>
</feature>
<dbReference type="Pfam" id="PF03080">
    <property type="entry name" value="Neprosin"/>
    <property type="match status" value="1"/>
</dbReference>
<gene>
    <name evidence="2" type="ORF">CKAN_01737700</name>
</gene>
<dbReference type="OrthoDB" id="1858978at2759"/>
<dbReference type="PANTHER" id="PTHR31589:SF221">
    <property type="entry name" value="LIGASE, PUTATIVE (DUF239)-RELATED"/>
    <property type="match status" value="1"/>
</dbReference>
<name>A0A3S3MRG8_9MAGN</name>
<organism evidence="2 3">
    <name type="scientific">Cinnamomum micranthum f. kanehirae</name>
    <dbReference type="NCBI Taxonomy" id="337451"/>
    <lineage>
        <taxon>Eukaryota</taxon>
        <taxon>Viridiplantae</taxon>
        <taxon>Streptophyta</taxon>
        <taxon>Embryophyta</taxon>
        <taxon>Tracheophyta</taxon>
        <taxon>Spermatophyta</taxon>
        <taxon>Magnoliopsida</taxon>
        <taxon>Magnoliidae</taxon>
        <taxon>Laurales</taxon>
        <taxon>Lauraceae</taxon>
        <taxon>Cinnamomum</taxon>
    </lineage>
</organism>
<comment type="caution">
    <text evidence="2">The sequence shown here is derived from an EMBL/GenBank/DDBJ whole genome shotgun (WGS) entry which is preliminary data.</text>
</comment>
<evidence type="ECO:0000313" key="3">
    <source>
        <dbReference type="Proteomes" id="UP000283530"/>
    </source>
</evidence>
<dbReference type="InterPro" id="IPR053168">
    <property type="entry name" value="Glutamic_endopeptidase"/>
</dbReference>
<dbReference type="EMBL" id="QPKB01000007">
    <property type="protein sequence ID" value="RWR88372.1"/>
    <property type="molecule type" value="Genomic_DNA"/>
</dbReference>